<dbReference type="PRINTS" id="PR00080">
    <property type="entry name" value="SDRFAMILY"/>
</dbReference>
<feature type="binding site" evidence="8">
    <location>
        <begin position="17"/>
        <end position="19"/>
    </location>
    <ligand>
        <name>NAD(+)</name>
        <dbReference type="ChEBI" id="CHEBI:57540"/>
    </ligand>
</feature>
<evidence type="ECO:0000256" key="3">
    <source>
        <dbReference type="ARBA" id="ARBA00012848"/>
    </source>
</evidence>
<dbReference type="GO" id="GO:0008206">
    <property type="term" value="P:bile acid metabolic process"/>
    <property type="evidence" value="ECO:0007669"/>
    <property type="project" value="UniProtKB-ARBA"/>
</dbReference>
<dbReference type="Pfam" id="PF13561">
    <property type="entry name" value="adh_short_C2"/>
    <property type="match status" value="1"/>
</dbReference>
<dbReference type="Proteomes" id="UP000051686">
    <property type="component" value="Unassembled WGS sequence"/>
</dbReference>
<reference evidence="9 10" key="1">
    <citation type="journal article" date="2015" name="Genome Announc.">
        <title>Expanding the biotechnology potential of lactobacilli through comparative genomics of 213 strains and associated genera.</title>
        <authorList>
            <person name="Sun Z."/>
            <person name="Harris H.M."/>
            <person name="McCann A."/>
            <person name="Guo C."/>
            <person name="Argimon S."/>
            <person name="Zhang W."/>
            <person name="Yang X."/>
            <person name="Jeffery I.B."/>
            <person name="Cooney J.C."/>
            <person name="Kagawa T.F."/>
            <person name="Liu W."/>
            <person name="Song Y."/>
            <person name="Salvetti E."/>
            <person name="Wrobel A."/>
            <person name="Rasinkangas P."/>
            <person name="Parkhill J."/>
            <person name="Rea M.C."/>
            <person name="O'Sullivan O."/>
            <person name="Ritari J."/>
            <person name="Douillard F.P."/>
            <person name="Paul Ross R."/>
            <person name="Yang R."/>
            <person name="Briner A.E."/>
            <person name="Felis G.E."/>
            <person name="de Vos W.M."/>
            <person name="Barrangou R."/>
            <person name="Klaenhammer T.R."/>
            <person name="Caufield P.W."/>
            <person name="Cui Y."/>
            <person name="Zhang H."/>
            <person name="O'Toole P.W."/>
        </authorList>
    </citation>
    <scope>NUCLEOTIDE SEQUENCE [LARGE SCALE GENOMIC DNA]</scope>
    <source>
        <strain evidence="9 10">DSM 19972</strain>
    </source>
</reference>
<proteinExistence type="inferred from homology"/>
<feature type="binding site" evidence="8">
    <location>
        <position position="163"/>
    </location>
    <ligand>
        <name>NAD(+)</name>
        <dbReference type="ChEBI" id="CHEBI:57540"/>
    </ligand>
</feature>
<accession>A0A0R1MAD1</accession>
<evidence type="ECO:0000256" key="2">
    <source>
        <dbReference type="ARBA" id="ARBA00006484"/>
    </source>
</evidence>
<gene>
    <name evidence="9" type="ORF">FD46_GL001065</name>
</gene>
<dbReference type="GO" id="GO:0045150">
    <property type="term" value="P:acetoin catabolic process"/>
    <property type="evidence" value="ECO:0007669"/>
    <property type="project" value="InterPro"/>
</dbReference>
<dbReference type="AlphaFoldDB" id="A0A0R1MAD1"/>
<dbReference type="NCBIfam" id="TIGR02415">
    <property type="entry name" value="23BDH"/>
    <property type="match status" value="1"/>
</dbReference>
<dbReference type="PROSITE" id="PS00061">
    <property type="entry name" value="ADH_SHORT"/>
    <property type="match status" value="1"/>
</dbReference>
<evidence type="ECO:0000256" key="4">
    <source>
        <dbReference type="ARBA" id="ARBA00023002"/>
    </source>
</evidence>
<dbReference type="InterPro" id="IPR036291">
    <property type="entry name" value="NAD(P)-bd_dom_sf"/>
</dbReference>
<keyword evidence="4" id="KW-0560">Oxidoreductase</keyword>
<evidence type="ECO:0000256" key="5">
    <source>
        <dbReference type="ARBA" id="ARBA00023027"/>
    </source>
</evidence>
<feature type="binding site" evidence="8">
    <location>
        <begin position="66"/>
        <end position="67"/>
    </location>
    <ligand>
        <name>NAD(+)</name>
        <dbReference type="ChEBI" id="CHEBI:57540"/>
    </ligand>
</feature>
<evidence type="ECO:0000256" key="1">
    <source>
        <dbReference type="ARBA" id="ARBA00003200"/>
    </source>
</evidence>
<feature type="binding site" evidence="8">
    <location>
        <position position="93"/>
    </location>
    <ligand>
        <name>NAD(+)</name>
        <dbReference type="ChEBI" id="CHEBI:57540"/>
    </ligand>
</feature>
<dbReference type="NCBIfam" id="NF005559">
    <property type="entry name" value="PRK07231.1"/>
    <property type="match status" value="1"/>
</dbReference>
<dbReference type="EMBL" id="AZEH01000034">
    <property type="protein sequence ID" value="KRL05120.1"/>
    <property type="molecule type" value="Genomic_DNA"/>
</dbReference>
<comment type="similarity">
    <text evidence="2">Belongs to the short-chain dehydrogenases/reductases (SDR) family.</text>
</comment>
<dbReference type="GO" id="GO:0052588">
    <property type="term" value="F:diacetyl reductase ((S)-acetoin forming) (NAD+) activity"/>
    <property type="evidence" value="ECO:0007669"/>
    <property type="project" value="UniProtKB-EC"/>
</dbReference>
<keyword evidence="10" id="KW-1185">Reference proteome</keyword>
<evidence type="ECO:0000313" key="9">
    <source>
        <dbReference type="EMBL" id="KRL05120.1"/>
    </source>
</evidence>
<feature type="active site" description="Proton acceptor" evidence="7">
    <location>
        <position position="159"/>
    </location>
</feature>
<dbReference type="InterPro" id="IPR002347">
    <property type="entry name" value="SDR_fam"/>
</dbReference>
<dbReference type="PANTHER" id="PTHR43639:SF1">
    <property type="entry name" value="SHORT-CHAIN DEHYDROGENASE_REDUCTASE FAMILY PROTEIN"/>
    <property type="match status" value="1"/>
</dbReference>
<evidence type="ECO:0000256" key="7">
    <source>
        <dbReference type="PIRSR" id="PIRSR614007-1"/>
    </source>
</evidence>
<dbReference type="SUPFAM" id="SSF51735">
    <property type="entry name" value="NAD(P)-binding Rossmann-fold domains"/>
    <property type="match status" value="1"/>
</dbReference>
<dbReference type="PANTHER" id="PTHR43639">
    <property type="entry name" value="OXIDOREDUCTASE, SHORT-CHAIN DEHYDROGENASE/REDUCTASE FAMILY (AFU_ORTHOLOGUE AFUA_5G02870)"/>
    <property type="match status" value="1"/>
</dbReference>
<dbReference type="FunFam" id="3.40.50.720:FF:000084">
    <property type="entry name" value="Short-chain dehydrogenase reductase"/>
    <property type="match status" value="1"/>
</dbReference>
<dbReference type="InterPro" id="IPR014007">
    <property type="entry name" value="23BDH"/>
</dbReference>
<dbReference type="PRINTS" id="PR00081">
    <property type="entry name" value="GDHRDH"/>
</dbReference>
<evidence type="ECO:0000256" key="6">
    <source>
        <dbReference type="ARBA" id="ARBA00047315"/>
    </source>
</evidence>
<name>A0A0R1MAD1_9LACO</name>
<organism evidence="9 10">
    <name type="scientific">Liquorilactobacillus oeni DSM 19972</name>
    <dbReference type="NCBI Taxonomy" id="1423777"/>
    <lineage>
        <taxon>Bacteria</taxon>
        <taxon>Bacillati</taxon>
        <taxon>Bacillota</taxon>
        <taxon>Bacilli</taxon>
        <taxon>Lactobacillales</taxon>
        <taxon>Lactobacillaceae</taxon>
        <taxon>Liquorilactobacillus</taxon>
    </lineage>
</organism>
<dbReference type="STRING" id="1423777.FD46_GL001065"/>
<comment type="catalytic activity">
    <reaction evidence="6">
        <text>(S)-acetoin + NAD(+) = diacetyl + NADH + H(+)</text>
        <dbReference type="Rhea" id="RHEA:27286"/>
        <dbReference type="ChEBI" id="CHEBI:15378"/>
        <dbReference type="ChEBI" id="CHEBI:15687"/>
        <dbReference type="ChEBI" id="CHEBI:16583"/>
        <dbReference type="ChEBI" id="CHEBI:57540"/>
        <dbReference type="ChEBI" id="CHEBI:57945"/>
        <dbReference type="EC" id="1.1.1.304"/>
    </reaction>
</comment>
<evidence type="ECO:0000313" key="10">
    <source>
        <dbReference type="Proteomes" id="UP000051686"/>
    </source>
</evidence>
<comment type="caution">
    <text evidence="9">The sequence shown here is derived from an EMBL/GenBank/DDBJ whole genome shotgun (WGS) entry which is preliminary data.</text>
</comment>
<dbReference type="EC" id="1.1.1.304" evidence="3"/>
<keyword evidence="5 8" id="KW-0520">NAD</keyword>
<dbReference type="InterPro" id="IPR020904">
    <property type="entry name" value="Sc_DH/Rdtase_CS"/>
</dbReference>
<dbReference type="Gene3D" id="3.40.50.720">
    <property type="entry name" value="NAD(P)-binding Rossmann-like Domain"/>
    <property type="match status" value="1"/>
</dbReference>
<sequence>MGGFIMSKVVMITGAAQGIGAEIADHLSKNGFDVAIADLEPQASKAKEVIAKIEENGQKAIFVPVDVTDQTDVASAIDTVAKELNGFDVMVNNAGIAKVDKFEDIDPKDLELSFKVNVFGVAYGIQAAAKKFKELSIHGKIINASSIAGMRAFPVWATYSATKAAVSSLTQAAANEFAPDHITVNAYAPGVVGTTGMWDEIDKKMSEINGKPIGQNKKDFISTIPLGRTVKPNDIANIVDFLASSAADFITGQTYAVDGGGLL</sequence>
<feature type="binding site" evidence="8">
    <location>
        <position position="38"/>
    </location>
    <ligand>
        <name>NAD(+)</name>
        <dbReference type="ChEBI" id="CHEBI:57540"/>
    </ligand>
</feature>
<feature type="binding site" evidence="8">
    <location>
        <position position="159"/>
    </location>
    <ligand>
        <name>NAD(+)</name>
        <dbReference type="ChEBI" id="CHEBI:57540"/>
    </ligand>
</feature>
<feature type="binding site" evidence="8">
    <location>
        <begin position="189"/>
        <end position="194"/>
    </location>
    <ligand>
        <name>NAD(+)</name>
        <dbReference type="ChEBI" id="CHEBI:57540"/>
    </ligand>
</feature>
<comment type="function">
    <text evidence="1">Catalyzes the irreversible reduction of 2,3-butanediol to (S)-acetoin in the presence of NADH.</text>
</comment>
<evidence type="ECO:0000256" key="8">
    <source>
        <dbReference type="PIRSR" id="PIRSR614007-2"/>
    </source>
</evidence>
<dbReference type="PATRIC" id="fig|1423777.3.peg.1100"/>
<protein>
    <recommendedName>
        <fullName evidence="3">diacetyl reductase [(S)-acetoin forming]</fullName>
        <ecNumber evidence="3">1.1.1.304</ecNumber>
    </recommendedName>
</protein>